<protein>
    <recommendedName>
        <fullName evidence="3">Toxin-antitoxin system HicB family antitoxin</fullName>
    </recommendedName>
</protein>
<reference evidence="1 2" key="1">
    <citation type="submission" date="2018-05" db="EMBL/GenBank/DDBJ databases">
        <title>The draft genome of strain NS-104.</title>
        <authorList>
            <person name="Hang P."/>
            <person name="Jiang J."/>
        </authorList>
    </citation>
    <scope>NUCLEOTIDE SEQUENCE [LARGE SCALE GENOMIC DNA]</scope>
    <source>
        <strain evidence="1 2">NS-104</strain>
    </source>
</reference>
<dbReference type="EMBL" id="QFBC01000006">
    <property type="protein sequence ID" value="PWE55593.1"/>
    <property type="molecule type" value="Genomic_DNA"/>
</dbReference>
<sequence>MADDRSVNLMLRGGRVTEGFRENLFDAANREGRSVNEFVLRSAAEKLLRSGRPISGVFDSGDVDDLLREIQL</sequence>
<proteinExistence type="predicted"/>
<comment type="caution">
    <text evidence="1">The sequence shown here is derived from an EMBL/GenBank/DDBJ whole genome shotgun (WGS) entry which is preliminary data.</text>
</comment>
<evidence type="ECO:0000313" key="2">
    <source>
        <dbReference type="Proteomes" id="UP000245252"/>
    </source>
</evidence>
<organism evidence="1 2">
    <name type="scientific">Metarhizobium album</name>
    <dbReference type="NCBI Taxonomy" id="2182425"/>
    <lineage>
        <taxon>Bacteria</taxon>
        <taxon>Pseudomonadati</taxon>
        <taxon>Pseudomonadota</taxon>
        <taxon>Alphaproteobacteria</taxon>
        <taxon>Hyphomicrobiales</taxon>
        <taxon>Rhizobiaceae</taxon>
        <taxon>Metarhizobium</taxon>
    </lineage>
</organism>
<keyword evidence="2" id="KW-1185">Reference proteome</keyword>
<name>A0A2U2DQK8_9HYPH</name>
<gene>
    <name evidence="1" type="ORF">DEM27_15450</name>
</gene>
<dbReference type="OrthoDB" id="8402916at2"/>
<dbReference type="Proteomes" id="UP000245252">
    <property type="component" value="Unassembled WGS sequence"/>
</dbReference>
<dbReference type="AlphaFoldDB" id="A0A2U2DQK8"/>
<evidence type="ECO:0008006" key="3">
    <source>
        <dbReference type="Google" id="ProtNLM"/>
    </source>
</evidence>
<evidence type="ECO:0000313" key="1">
    <source>
        <dbReference type="EMBL" id="PWE55593.1"/>
    </source>
</evidence>
<accession>A0A2U2DQK8</accession>